<keyword evidence="1" id="KW-1133">Transmembrane helix</keyword>
<dbReference type="InterPro" id="IPR022213">
    <property type="entry name" value="DUF3742"/>
</dbReference>
<keyword evidence="1" id="KW-0812">Transmembrane</keyword>
<gene>
    <name evidence="2" type="ORF">CNQ84_13595</name>
</gene>
<keyword evidence="3" id="KW-1185">Reference proteome</keyword>
<feature type="transmembrane region" description="Helical" evidence="1">
    <location>
        <begin position="56"/>
        <end position="77"/>
    </location>
</feature>
<evidence type="ECO:0008006" key="4">
    <source>
        <dbReference type="Google" id="ProtNLM"/>
    </source>
</evidence>
<keyword evidence="1" id="KW-0472">Membrane</keyword>
<dbReference type="Pfam" id="PF12553">
    <property type="entry name" value="DUF3742"/>
    <property type="match status" value="1"/>
</dbReference>
<dbReference type="Proteomes" id="UP000242313">
    <property type="component" value="Unassembled WGS sequence"/>
</dbReference>
<reference evidence="2 3" key="1">
    <citation type="submission" date="2017-09" db="EMBL/GenBank/DDBJ databases">
        <title>Pseudomonas abyssi sp. nov. isolated from Abyssopelagic Water.</title>
        <authorList>
            <person name="Wei Y."/>
        </authorList>
    </citation>
    <scope>NUCLEOTIDE SEQUENCE [LARGE SCALE GENOMIC DNA]</scope>
    <source>
        <strain evidence="2 3">MT5</strain>
    </source>
</reference>
<feature type="transmembrane region" description="Helical" evidence="1">
    <location>
        <begin position="31"/>
        <end position="50"/>
    </location>
</feature>
<accession>A0A2A3MG35</accession>
<sequence>MTMTTRSNNAEHFGQSLGRGWRSYRRTELRLTDWFVSKGIPAAVAMALLWAVKLGVLALLLYVAFWFVLLVGCLLLLARGVGESGDDVSAQHEGLRYGDAGFGFYSSDGHRLDPHDPNAPYDE</sequence>
<evidence type="ECO:0000256" key="1">
    <source>
        <dbReference type="SAM" id="Phobius"/>
    </source>
</evidence>
<name>A0A2A3MG35_9PSED</name>
<evidence type="ECO:0000313" key="3">
    <source>
        <dbReference type="Proteomes" id="UP000242313"/>
    </source>
</evidence>
<organism evidence="2 3">
    <name type="scientific">Pseudomonas abyssi</name>
    <dbReference type="NCBI Taxonomy" id="170540"/>
    <lineage>
        <taxon>Bacteria</taxon>
        <taxon>Pseudomonadati</taxon>
        <taxon>Pseudomonadota</taxon>
        <taxon>Gammaproteobacteria</taxon>
        <taxon>Pseudomonadales</taxon>
        <taxon>Pseudomonadaceae</taxon>
        <taxon>Pseudomonas</taxon>
    </lineage>
</organism>
<evidence type="ECO:0000313" key="2">
    <source>
        <dbReference type="EMBL" id="PBK03697.1"/>
    </source>
</evidence>
<dbReference type="EMBL" id="NTMR01000017">
    <property type="protein sequence ID" value="PBK03697.1"/>
    <property type="molecule type" value="Genomic_DNA"/>
</dbReference>
<protein>
    <recommendedName>
        <fullName evidence="4">DUF3742 domain-containing protein</fullName>
    </recommendedName>
</protein>
<comment type="caution">
    <text evidence="2">The sequence shown here is derived from an EMBL/GenBank/DDBJ whole genome shotgun (WGS) entry which is preliminary data.</text>
</comment>
<dbReference type="AlphaFoldDB" id="A0A2A3MG35"/>
<proteinExistence type="predicted"/>